<dbReference type="SUPFAM" id="SSF47571">
    <property type="entry name" value="Cloroperoxidase"/>
    <property type="match status" value="1"/>
</dbReference>
<evidence type="ECO:0000256" key="6">
    <source>
        <dbReference type="ARBA" id="ARBA00023004"/>
    </source>
</evidence>
<dbReference type="EMBL" id="KZ819638">
    <property type="protein sequence ID" value="PWN88531.1"/>
    <property type="molecule type" value="Genomic_DNA"/>
</dbReference>
<dbReference type="PROSITE" id="PS51405">
    <property type="entry name" value="HEME_HALOPEROXIDASE"/>
    <property type="match status" value="1"/>
</dbReference>
<comment type="cofactor">
    <cofactor evidence="1">
        <name>heme b</name>
        <dbReference type="ChEBI" id="CHEBI:60344"/>
    </cofactor>
</comment>
<dbReference type="Gene3D" id="1.10.489.10">
    <property type="entry name" value="Chloroperoxidase-like"/>
    <property type="match status" value="1"/>
</dbReference>
<feature type="compositionally biased region" description="Low complexity" evidence="8">
    <location>
        <begin position="517"/>
        <end position="537"/>
    </location>
</feature>
<feature type="region of interest" description="Disordered" evidence="8">
    <location>
        <begin position="511"/>
        <end position="537"/>
    </location>
</feature>
<dbReference type="Pfam" id="PF01328">
    <property type="entry name" value="Peroxidase_2"/>
    <property type="match status" value="1"/>
</dbReference>
<keyword evidence="9" id="KW-0732">Signal</keyword>
<proteinExistence type="inferred from homology"/>
<reference evidence="11 12" key="1">
    <citation type="journal article" date="2018" name="Mol. Biol. Evol.">
        <title>Broad Genomic Sampling Reveals a Smut Pathogenic Ancestry of the Fungal Clade Ustilaginomycotina.</title>
        <authorList>
            <person name="Kijpornyongpan T."/>
            <person name="Mondo S.J."/>
            <person name="Barry K."/>
            <person name="Sandor L."/>
            <person name="Lee J."/>
            <person name="Lipzen A."/>
            <person name="Pangilinan J."/>
            <person name="LaButti K."/>
            <person name="Hainaut M."/>
            <person name="Henrissat B."/>
            <person name="Grigoriev I.V."/>
            <person name="Spatafora J.W."/>
            <person name="Aime M.C."/>
        </authorList>
    </citation>
    <scope>NUCLEOTIDE SEQUENCE [LARGE SCALE GENOMIC DNA]</scope>
    <source>
        <strain evidence="11 12">MCA 4198</strain>
    </source>
</reference>
<evidence type="ECO:0000313" key="11">
    <source>
        <dbReference type="EMBL" id="PWN88531.1"/>
    </source>
</evidence>
<comment type="similarity">
    <text evidence="7">Belongs to the chloroperoxidase family.</text>
</comment>
<feature type="compositionally biased region" description="Basic and acidic residues" evidence="8">
    <location>
        <begin position="91"/>
        <end position="115"/>
    </location>
</feature>
<dbReference type="GO" id="GO:0004601">
    <property type="term" value="F:peroxidase activity"/>
    <property type="evidence" value="ECO:0007669"/>
    <property type="project" value="UniProtKB-KW"/>
</dbReference>
<feature type="domain" description="Heme haloperoxidase family profile" evidence="10">
    <location>
        <begin position="174"/>
        <end position="395"/>
    </location>
</feature>
<keyword evidence="12" id="KW-1185">Reference proteome</keyword>
<evidence type="ECO:0000256" key="8">
    <source>
        <dbReference type="SAM" id="MobiDB-lite"/>
    </source>
</evidence>
<evidence type="ECO:0000256" key="3">
    <source>
        <dbReference type="ARBA" id="ARBA00022617"/>
    </source>
</evidence>
<evidence type="ECO:0000313" key="12">
    <source>
        <dbReference type="Proteomes" id="UP000245768"/>
    </source>
</evidence>
<keyword evidence="2" id="KW-0575">Peroxidase</keyword>
<dbReference type="Proteomes" id="UP000245768">
    <property type="component" value="Unassembled WGS sequence"/>
</dbReference>
<evidence type="ECO:0000256" key="4">
    <source>
        <dbReference type="ARBA" id="ARBA00022723"/>
    </source>
</evidence>
<evidence type="ECO:0000256" key="5">
    <source>
        <dbReference type="ARBA" id="ARBA00023002"/>
    </source>
</evidence>
<gene>
    <name evidence="11" type="ORF">FA10DRAFT_296052</name>
</gene>
<accession>A0A316YHA6</accession>
<dbReference type="PANTHER" id="PTHR33577:SF16">
    <property type="entry name" value="HEME HALOPEROXIDASE FAMILY PROFILE DOMAIN-CONTAINING PROTEIN"/>
    <property type="match status" value="1"/>
</dbReference>
<evidence type="ECO:0000256" key="2">
    <source>
        <dbReference type="ARBA" id="ARBA00022559"/>
    </source>
</evidence>
<dbReference type="AlphaFoldDB" id="A0A316YHA6"/>
<dbReference type="PROSITE" id="PS51257">
    <property type="entry name" value="PROKAR_LIPOPROTEIN"/>
    <property type="match status" value="1"/>
</dbReference>
<organism evidence="11 12">
    <name type="scientific">Acaromyces ingoldii</name>
    <dbReference type="NCBI Taxonomy" id="215250"/>
    <lineage>
        <taxon>Eukaryota</taxon>
        <taxon>Fungi</taxon>
        <taxon>Dikarya</taxon>
        <taxon>Basidiomycota</taxon>
        <taxon>Ustilaginomycotina</taxon>
        <taxon>Exobasidiomycetes</taxon>
        <taxon>Exobasidiales</taxon>
        <taxon>Cryptobasidiaceae</taxon>
        <taxon>Acaromyces</taxon>
    </lineage>
</organism>
<evidence type="ECO:0000256" key="9">
    <source>
        <dbReference type="SAM" id="SignalP"/>
    </source>
</evidence>
<keyword evidence="3" id="KW-0349">Heme</keyword>
<sequence>MRLAVAFIPLLALVQLTLAACPMAELSKRGLVPEDMARRYHNGQGLGGETLAEARKREDPPYNGGGNEDAPPLLDPISGVLSPVGLGGLLPRDREAAERSMRRRQAEHFKTRMEERDEDVDDNSSVLTPKAAKRHFAKRGLIGGLLAPLTGPLQALDLPTPQESGLKKIPGDDPKHQYQAPGPNDVRGNCPTLNTIANHGYISRDGISSFAELANGIQTAYSMSFDIAVFLSALGLLAGGDLVTGRYSIGGQDPRITSPLGPVYGIDRHGTFEIDASISRGDRYFGDSHSFNLSRWDKLVSDADQHGGGLFNIEAMKRNAADAVDESRATNPEFTFGANFAVVYATRALLTRPLPNGTAPEVANYENVAPFYLNETFPEDWFRIPNSYSLVDLLGDIGTLFLFKPQPLGRNYQGRFVPLELSVPTAPADVGCFAASLLGSIVPGQLQPEVEAINAVKDQLLSVVLKSANCDVSQFNSNAGSGSRSNISYVENADAGSGSGVTRLGEYDSAAKPTNYKSSSSSSSSAARATASTKADR</sequence>
<evidence type="ECO:0000259" key="10">
    <source>
        <dbReference type="PROSITE" id="PS51405"/>
    </source>
</evidence>
<feature type="chain" id="PRO_5016303704" description="Heme haloperoxidase family profile domain-containing protein" evidence="9">
    <location>
        <begin position="20"/>
        <end position="537"/>
    </location>
</feature>
<dbReference type="GO" id="GO:0046872">
    <property type="term" value="F:metal ion binding"/>
    <property type="evidence" value="ECO:0007669"/>
    <property type="project" value="UniProtKB-KW"/>
</dbReference>
<feature type="signal peptide" evidence="9">
    <location>
        <begin position="1"/>
        <end position="19"/>
    </location>
</feature>
<keyword evidence="4" id="KW-0479">Metal-binding</keyword>
<evidence type="ECO:0000256" key="7">
    <source>
        <dbReference type="ARBA" id="ARBA00025795"/>
    </source>
</evidence>
<protein>
    <recommendedName>
        <fullName evidence="10">Heme haloperoxidase family profile domain-containing protein</fullName>
    </recommendedName>
</protein>
<dbReference type="GeneID" id="37046403"/>
<evidence type="ECO:0000256" key="1">
    <source>
        <dbReference type="ARBA" id="ARBA00001970"/>
    </source>
</evidence>
<dbReference type="RefSeq" id="XP_025375729.1">
    <property type="nucleotide sequence ID" value="XM_025524487.1"/>
</dbReference>
<keyword evidence="6" id="KW-0408">Iron</keyword>
<feature type="region of interest" description="Disordered" evidence="8">
    <location>
        <begin position="42"/>
        <end position="125"/>
    </location>
</feature>
<dbReference type="InterPro" id="IPR036851">
    <property type="entry name" value="Chloroperoxidase-like_sf"/>
</dbReference>
<dbReference type="PANTHER" id="PTHR33577">
    <property type="entry name" value="STERIGMATOCYSTIN BIOSYNTHESIS PEROXIDASE STCC-RELATED"/>
    <property type="match status" value="1"/>
</dbReference>
<name>A0A316YHA6_9BASI</name>
<dbReference type="OrthoDB" id="2542103at2759"/>
<dbReference type="InParanoid" id="A0A316YHA6"/>
<dbReference type="InterPro" id="IPR000028">
    <property type="entry name" value="Chloroperoxidase"/>
</dbReference>
<keyword evidence="5" id="KW-0560">Oxidoreductase</keyword>